<proteinExistence type="predicted"/>
<dbReference type="EMBL" id="JYDT01002797">
    <property type="protein sequence ID" value="KRY62995.1"/>
    <property type="molecule type" value="Genomic_DNA"/>
</dbReference>
<feature type="region of interest" description="Disordered" evidence="1">
    <location>
        <begin position="1"/>
        <end position="35"/>
    </location>
</feature>
<feature type="compositionally biased region" description="Basic and acidic residues" evidence="1">
    <location>
        <begin position="1"/>
        <end position="12"/>
    </location>
</feature>
<evidence type="ECO:0000313" key="3">
    <source>
        <dbReference type="Proteomes" id="UP000054995"/>
    </source>
</evidence>
<dbReference type="Proteomes" id="UP000054995">
    <property type="component" value="Unassembled WGS sequence"/>
</dbReference>
<reference evidence="2 3" key="1">
    <citation type="submission" date="2015-01" db="EMBL/GenBank/DDBJ databases">
        <title>Evolution of Trichinella species and genotypes.</title>
        <authorList>
            <person name="Korhonen P.K."/>
            <person name="Edoardo P."/>
            <person name="Giuseppe L.R."/>
            <person name="Gasser R.B."/>
        </authorList>
    </citation>
    <scope>NUCLEOTIDE SEQUENCE [LARGE SCALE GENOMIC DNA]</scope>
    <source>
        <strain evidence="2">ISS470</strain>
    </source>
</reference>
<name>A0A0V1DPT0_TRIPS</name>
<accession>A0A0V1DPT0</accession>
<gene>
    <name evidence="2" type="ORF">T4D_610</name>
</gene>
<evidence type="ECO:0000313" key="2">
    <source>
        <dbReference type="EMBL" id="KRY62995.1"/>
    </source>
</evidence>
<protein>
    <submittedName>
        <fullName evidence="2">Uncharacterized protein</fullName>
    </submittedName>
</protein>
<keyword evidence="3" id="KW-1185">Reference proteome</keyword>
<organism evidence="2 3">
    <name type="scientific">Trichinella pseudospiralis</name>
    <name type="common">Parasitic roundworm</name>
    <dbReference type="NCBI Taxonomy" id="6337"/>
    <lineage>
        <taxon>Eukaryota</taxon>
        <taxon>Metazoa</taxon>
        <taxon>Ecdysozoa</taxon>
        <taxon>Nematoda</taxon>
        <taxon>Enoplea</taxon>
        <taxon>Dorylaimia</taxon>
        <taxon>Trichinellida</taxon>
        <taxon>Trichinellidae</taxon>
        <taxon>Trichinella</taxon>
    </lineage>
</organism>
<dbReference type="AlphaFoldDB" id="A0A0V1DPT0"/>
<comment type="caution">
    <text evidence="2">The sequence shown here is derived from an EMBL/GenBank/DDBJ whole genome shotgun (WGS) entry which is preliminary data.</text>
</comment>
<sequence length="35" mass="3962">MHQRPGRERELIEPTSSRKTGHQGRDGVAIPQSHL</sequence>
<evidence type="ECO:0000256" key="1">
    <source>
        <dbReference type="SAM" id="MobiDB-lite"/>
    </source>
</evidence>